<sequence>MESYEQLAFAIVKLAVEDYRSALKRLKRHSKDQQALWSKTDCERFFRNDIGTYCNLDGEKIMKAIQEQVGYNDG</sequence>
<evidence type="ECO:0000313" key="2">
    <source>
        <dbReference type="Proteomes" id="UP000266376"/>
    </source>
</evidence>
<gene>
    <name evidence="1" type="ORF">DWV67_15655</name>
</gene>
<dbReference type="EMBL" id="QSAJ01000069">
    <property type="protein sequence ID" value="RGW47118.1"/>
    <property type="molecule type" value="Genomic_DNA"/>
</dbReference>
<name>A0A395XHU8_9FIRM</name>
<reference evidence="1 2" key="1">
    <citation type="submission" date="2018-08" db="EMBL/GenBank/DDBJ databases">
        <title>A genome reference for cultivated species of the human gut microbiota.</title>
        <authorList>
            <person name="Zou Y."/>
            <person name="Xue W."/>
            <person name="Luo G."/>
        </authorList>
    </citation>
    <scope>NUCLEOTIDE SEQUENCE [LARGE SCALE GENOMIC DNA]</scope>
    <source>
        <strain evidence="1 2">AF12-11</strain>
    </source>
</reference>
<dbReference type="AlphaFoldDB" id="A0A395XHU8"/>
<accession>A0A395XHU8</accession>
<protein>
    <submittedName>
        <fullName evidence="1">Uncharacterized protein</fullName>
    </submittedName>
</protein>
<organism evidence="1 2">
    <name type="scientific">Dorea formicigenerans</name>
    <dbReference type="NCBI Taxonomy" id="39486"/>
    <lineage>
        <taxon>Bacteria</taxon>
        <taxon>Bacillati</taxon>
        <taxon>Bacillota</taxon>
        <taxon>Clostridia</taxon>
        <taxon>Lachnospirales</taxon>
        <taxon>Lachnospiraceae</taxon>
        <taxon>Dorea</taxon>
    </lineage>
</organism>
<proteinExistence type="predicted"/>
<dbReference type="Proteomes" id="UP000266376">
    <property type="component" value="Unassembled WGS sequence"/>
</dbReference>
<comment type="caution">
    <text evidence="1">The sequence shown here is derived from an EMBL/GenBank/DDBJ whole genome shotgun (WGS) entry which is preliminary data.</text>
</comment>
<evidence type="ECO:0000313" key="1">
    <source>
        <dbReference type="EMBL" id="RGW47118.1"/>
    </source>
</evidence>